<evidence type="ECO:0000256" key="6">
    <source>
        <dbReference type="ARBA" id="ARBA00022840"/>
    </source>
</evidence>
<feature type="domain" description="Protein kinase" evidence="9">
    <location>
        <begin position="184"/>
        <end position="462"/>
    </location>
</feature>
<dbReference type="AlphaFoldDB" id="A0A1X6MLQ8"/>
<dbReference type="OrthoDB" id="10252171at2759"/>
<dbReference type="RefSeq" id="XP_024334171.1">
    <property type="nucleotide sequence ID" value="XM_024481398.1"/>
</dbReference>
<evidence type="ECO:0000256" key="1">
    <source>
        <dbReference type="ARBA" id="ARBA00022527"/>
    </source>
</evidence>
<feature type="binding site" evidence="7">
    <location>
        <position position="213"/>
    </location>
    <ligand>
        <name>ATP</name>
        <dbReference type="ChEBI" id="CHEBI:30616"/>
    </ligand>
</feature>
<dbReference type="InterPro" id="IPR017441">
    <property type="entry name" value="Protein_kinase_ATP_BS"/>
</dbReference>
<evidence type="ECO:0000256" key="4">
    <source>
        <dbReference type="ARBA" id="ARBA00022741"/>
    </source>
</evidence>
<keyword evidence="4 7" id="KW-0547">Nucleotide-binding</keyword>
<dbReference type="PANTHER" id="PTHR24351">
    <property type="entry name" value="RIBOSOMAL PROTEIN S6 KINASE"/>
    <property type="match status" value="1"/>
</dbReference>
<evidence type="ECO:0000256" key="7">
    <source>
        <dbReference type="PROSITE-ProRule" id="PRU10141"/>
    </source>
</evidence>
<dbReference type="GO" id="GO:0005524">
    <property type="term" value="F:ATP binding"/>
    <property type="evidence" value="ECO:0007669"/>
    <property type="project" value="UniProtKB-UniRule"/>
</dbReference>
<dbReference type="SUPFAM" id="SSF56112">
    <property type="entry name" value="Protein kinase-like (PK-like)"/>
    <property type="match status" value="1"/>
</dbReference>
<keyword evidence="5" id="KW-0418">Kinase</keyword>
<sequence>MAPQSMSHAGVFLESGWIGSGKKFTKDLPAYVKTALEAELLLPPAILSLVLPVIRGESGFVAANEVNLNDPDLLKMLATSPPSSRAGNSQRPRSDVQEDSELVNVNEPAEDETWHALCATSSRVPKNGEFVPPVGRWMVPRILGVVPVGHHTKPRKNSKFKDDRRYLSDRQVADNPSCAVWDRFFPSALLGSGTFGKVYLLFDVERRHKVAIKVIRYAERLTKTECLGLINELKILQQLAESPAPFLLRPYLGYNMWAWYSMTGYVHLLTKYCSGGDLHQYIGYLTTEEVWLVAAELIEGLDWMHSRGYVHHDLKPTNILIDGQGHCLIADFGACKSMRDGRLSCAEGAEVIVTREYAAPELLVCPSGNHADEAYYDETADIWSLGVVLGELLIGTSKFDGRVGLSRKDFYQRLNELITSTLTLIEGEGGRHGKFCDLIALMLCVDSRARTRTTGLKAHSGFRDMNIVFTKLPYVNRPAIKYVRRPMKLDQQPRGRPVSSVPVHSFDFIDQLGKHGLELGVNEEFNAAVVDLGLRRNARRRS</sequence>
<protein>
    <recommendedName>
        <fullName evidence="9">Protein kinase domain-containing protein</fullName>
    </recommendedName>
</protein>
<dbReference type="EMBL" id="KZ110608">
    <property type="protein sequence ID" value="OSX57377.1"/>
    <property type="molecule type" value="Genomic_DNA"/>
</dbReference>
<dbReference type="InterPro" id="IPR000719">
    <property type="entry name" value="Prot_kinase_dom"/>
</dbReference>
<feature type="region of interest" description="Disordered" evidence="8">
    <location>
        <begin position="74"/>
        <end position="103"/>
    </location>
</feature>
<evidence type="ECO:0000256" key="8">
    <source>
        <dbReference type="SAM" id="MobiDB-lite"/>
    </source>
</evidence>
<dbReference type="SMART" id="SM00220">
    <property type="entry name" value="S_TKc"/>
    <property type="match status" value="1"/>
</dbReference>
<evidence type="ECO:0000256" key="2">
    <source>
        <dbReference type="ARBA" id="ARBA00022553"/>
    </source>
</evidence>
<dbReference type="GO" id="GO:0004674">
    <property type="term" value="F:protein serine/threonine kinase activity"/>
    <property type="evidence" value="ECO:0007669"/>
    <property type="project" value="UniProtKB-KW"/>
</dbReference>
<keyword evidence="11" id="KW-1185">Reference proteome</keyword>
<feature type="compositionally biased region" description="Polar residues" evidence="8">
    <location>
        <begin position="80"/>
        <end position="91"/>
    </location>
</feature>
<keyword evidence="1" id="KW-0723">Serine/threonine-protein kinase</keyword>
<dbReference type="PROSITE" id="PS50011">
    <property type="entry name" value="PROTEIN_KINASE_DOM"/>
    <property type="match status" value="1"/>
</dbReference>
<keyword evidence="3" id="KW-0808">Transferase</keyword>
<proteinExistence type="predicted"/>
<evidence type="ECO:0000256" key="5">
    <source>
        <dbReference type="ARBA" id="ARBA00022777"/>
    </source>
</evidence>
<dbReference type="InterPro" id="IPR011009">
    <property type="entry name" value="Kinase-like_dom_sf"/>
</dbReference>
<evidence type="ECO:0000313" key="11">
    <source>
        <dbReference type="Proteomes" id="UP000194127"/>
    </source>
</evidence>
<keyword evidence="6 7" id="KW-0067">ATP-binding</keyword>
<name>A0A1X6MLQ8_9APHY</name>
<reference evidence="10 11" key="1">
    <citation type="submission" date="2017-04" db="EMBL/GenBank/DDBJ databases">
        <title>Genome Sequence of the Model Brown-Rot Fungus Postia placenta SB12.</title>
        <authorList>
            <consortium name="DOE Joint Genome Institute"/>
            <person name="Gaskell J."/>
            <person name="Kersten P."/>
            <person name="Larrondo L.F."/>
            <person name="Canessa P."/>
            <person name="Martinez D."/>
            <person name="Hibbett D."/>
            <person name="Schmoll M."/>
            <person name="Kubicek C.P."/>
            <person name="Martinez A.T."/>
            <person name="Yadav J."/>
            <person name="Master E."/>
            <person name="Magnuson J.K."/>
            <person name="James T."/>
            <person name="Yaver D."/>
            <person name="Berka R."/>
            <person name="Labutti K."/>
            <person name="Lipzen A."/>
            <person name="Aerts A."/>
            <person name="Barry K."/>
            <person name="Henrissat B."/>
            <person name="Blanchette R."/>
            <person name="Grigoriev I."/>
            <person name="Cullen D."/>
        </authorList>
    </citation>
    <scope>NUCLEOTIDE SEQUENCE [LARGE SCALE GENOMIC DNA]</scope>
    <source>
        <strain evidence="10 11">MAD-698-R-SB12</strain>
    </source>
</reference>
<keyword evidence="2" id="KW-0597">Phosphoprotein</keyword>
<dbReference type="Proteomes" id="UP000194127">
    <property type="component" value="Unassembled WGS sequence"/>
</dbReference>
<dbReference type="CDD" id="cd00180">
    <property type="entry name" value="PKc"/>
    <property type="match status" value="1"/>
</dbReference>
<dbReference type="InterPro" id="IPR008271">
    <property type="entry name" value="Ser/Thr_kinase_AS"/>
</dbReference>
<evidence type="ECO:0000259" key="9">
    <source>
        <dbReference type="PROSITE" id="PS50011"/>
    </source>
</evidence>
<dbReference type="PROSITE" id="PS00107">
    <property type="entry name" value="PROTEIN_KINASE_ATP"/>
    <property type="match status" value="1"/>
</dbReference>
<evidence type="ECO:0000256" key="3">
    <source>
        <dbReference type="ARBA" id="ARBA00022679"/>
    </source>
</evidence>
<accession>A0A1X6MLQ8</accession>
<dbReference type="Pfam" id="PF00069">
    <property type="entry name" value="Pkinase"/>
    <property type="match status" value="1"/>
</dbReference>
<evidence type="ECO:0000313" key="10">
    <source>
        <dbReference type="EMBL" id="OSX57377.1"/>
    </source>
</evidence>
<dbReference type="GeneID" id="36326348"/>
<dbReference type="PROSITE" id="PS00108">
    <property type="entry name" value="PROTEIN_KINASE_ST"/>
    <property type="match status" value="1"/>
</dbReference>
<gene>
    <name evidence="10" type="ORF">POSPLADRAFT_1061586</name>
</gene>
<organism evidence="10 11">
    <name type="scientific">Postia placenta MAD-698-R-SB12</name>
    <dbReference type="NCBI Taxonomy" id="670580"/>
    <lineage>
        <taxon>Eukaryota</taxon>
        <taxon>Fungi</taxon>
        <taxon>Dikarya</taxon>
        <taxon>Basidiomycota</taxon>
        <taxon>Agaricomycotina</taxon>
        <taxon>Agaricomycetes</taxon>
        <taxon>Polyporales</taxon>
        <taxon>Adustoporiaceae</taxon>
        <taxon>Rhodonia</taxon>
    </lineage>
</organism>
<dbReference type="Gene3D" id="1.10.510.10">
    <property type="entry name" value="Transferase(Phosphotransferase) domain 1"/>
    <property type="match status" value="1"/>
</dbReference>
<dbReference type="STRING" id="670580.A0A1X6MLQ8"/>